<comment type="caution">
    <text evidence="2">The sequence shown here is derived from an EMBL/GenBank/DDBJ whole genome shotgun (WGS) entry which is preliminary data.</text>
</comment>
<sequence>MLPQITLHPRPDQHIHDAGNSYGEDDDNYPDQSREQVVQAPQASPDQPFCFRPFHTPKKDLRTVATITRNTQLPNHAAATLDVSGSP</sequence>
<dbReference type="EMBL" id="RBKU01000001">
    <property type="protein sequence ID" value="RKR80690.1"/>
    <property type="molecule type" value="Genomic_DNA"/>
</dbReference>
<dbReference type="Proteomes" id="UP000268007">
    <property type="component" value="Unassembled WGS sequence"/>
</dbReference>
<organism evidence="2 3">
    <name type="scientific">Mucilaginibacter gracilis</name>
    <dbReference type="NCBI Taxonomy" id="423350"/>
    <lineage>
        <taxon>Bacteria</taxon>
        <taxon>Pseudomonadati</taxon>
        <taxon>Bacteroidota</taxon>
        <taxon>Sphingobacteriia</taxon>
        <taxon>Sphingobacteriales</taxon>
        <taxon>Sphingobacteriaceae</taxon>
        <taxon>Mucilaginibacter</taxon>
    </lineage>
</organism>
<keyword evidence="3" id="KW-1185">Reference proteome</keyword>
<evidence type="ECO:0000313" key="2">
    <source>
        <dbReference type="EMBL" id="RKR80690.1"/>
    </source>
</evidence>
<feature type="compositionally biased region" description="Polar residues" evidence="1">
    <location>
        <begin position="35"/>
        <end position="45"/>
    </location>
</feature>
<accession>A0A495IVE6</accession>
<proteinExistence type="predicted"/>
<feature type="region of interest" description="Disordered" evidence="1">
    <location>
        <begin position="1"/>
        <end position="49"/>
    </location>
</feature>
<name>A0A495IVE6_9SPHI</name>
<evidence type="ECO:0000313" key="3">
    <source>
        <dbReference type="Proteomes" id="UP000268007"/>
    </source>
</evidence>
<dbReference type="AlphaFoldDB" id="A0A495IVE6"/>
<gene>
    <name evidence="2" type="ORF">BDD43_0822</name>
</gene>
<reference evidence="2 3" key="1">
    <citation type="submission" date="2018-10" db="EMBL/GenBank/DDBJ databases">
        <title>Genomic Encyclopedia of Archaeal and Bacterial Type Strains, Phase II (KMG-II): from individual species to whole genera.</title>
        <authorList>
            <person name="Goeker M."/>
        </authorList>
    </citation>
    <scope>NUCLEOTIDE SEQUENCE [LARGE SCALE GENOMIC DNA]</scope>
    <source>
        <strain evidence="2 3">DSM 18602</strain>
    </source>
</reference>
<evidence type="ECO:0000256" key="1">
    <source>
        <dbReference type="SAM" id="MobiDB-lite"/>
    </source>
</evidence>
<protein>
    <submittedName>
        <fullName evidence="2">Uncharacterized protein</fullName>
    </submittedName>
</protein>